<accession>M0BHY5</accession>
<feature type="region of interest" description="Disordered" evidence="8">
    <location>
        <begin position="53"/>
        <end position="86"/>
    </location>
</feature>
<keyword evidence="1" id="KW-0004">4Fe-4S</keyword>
<evidence type="ECO:0000256" key="2">
    <source>
        <dbReference type="ARBA" id="ARBA00022723"/>
    </source>
</evidence>
<dbReference type="GO" id="GO:0046872">
    <property type="term" value="F:metal ion binding"/>
    <property type="evidence" value="ECO:0007669"/>
    <property type="project" value="UniProtKB-KW"/>
</dbReference>
<keyword evidence="5" id="KW-0408">Iron</keyword>
<proteinExistence type="predicted"/>
<keyword evidence="6" id="KW-0411">Iron-sulfur</keyword>
<keyword evidence="3" id="KW-0227">DNA damage</keyword>
<dbReference type="AlphaFoldDB" id="M0BHY5"/>
<feature type="domain" description="Uracil-DNA glycosylase-like" evidence="9">
    <location>
        <begin position="33"/>
        <end position="185"/>
    </location>
</feature>
<protein>
    <submittedName>
        <fullName evidence="10">Uracil-DNA glycosylase</fullName>
    </submittedName>
</protein>
<keyword evidence="2" id="KW-0479">Metal-binding</keyword>
<dbReference type="InterPro" id="IPR005122">
    <property type="entry name" value="Uracil-DNA_glycosylase-like"/>
</dbReference>
<dbReference type="EMBL" id="AOIP01000009">
    <property type="protein sequence ID" value="ELZ10062.1"/>
    <property type="molecule type" value="Genomic_DNA"/>
</dbReference>
<evidence type="ECO:0000256" key="6">
    <source>
        <dbReference type="ARBA" id="ARBA00023014"/>
    </source>
</evidence>
<reference evidence="10 11" key="1">
    <citation type="journal article" date="2014" name="PLoS Genet.">
        <title>Phylogenetically driven sequencing of extremely halophilic archaea reveals strategies for static and dynamic osmo-response.</title>
        <authorList>
            <person name="Becker E.A."/>
            <person name="Seitzer P.M."/>
            <person name="Tritt A."/>
            <person name="Larsen D."/>
            <person name="Krusor M."/>
            <person name="Yao A.I."/>
            <person name="Wu D."/>
            <person name="Madern D."/>
            <person name="Eisen J.A."/>
            <person name="Darling A.E."/>
            <person name="Facciotti M.T."/>
        </authorList>
    </citation>
    <scope>NUCLEOTIDE SEQUENCE [LARGE SCALE GENOMIC DNA]</scope>
    <source>
        <strain evidence="10 11">DSM 13077</strain>
    </source>
</reference>
<evidence type="ECO:0000256" key="8">
    <source>
        <dbReference type="SAM" id="MobiDB-lite"/>
    </source>
</evidence>
<dbReference type="GO" id="GO:0006281">
    <property type="term" value="P:DNA repair"/>
    <property type="evidence" value="ECO:0007669"/>
    <property type="project" value="UniProtKB-KW"/>
</dbReference>
<dbReference type="Gene3D" id="3.40.470.10">
    <property type="entry name" value="Uracil-DNA glycosylase-like domain"/>
    <property type="match status" value="1"/>
</dbReference>
<keyword evidence="11" id="KW-1185">Reference proteome</keyword>
<dbReference type="GO" id="GO:0051539">
    <property type="term" value="F:4 iron, 4 sulfur cluster binding"/>
    <property type="evidence" value="ECO:0007669"/>
    <property type="project" value="UniProtKB-KW"/>
</dbReference>
<sequence>MDANQQTRANPFSMDEQCRNCPALCETRTQVVHGYGDVGADFLFVGERPSRAADESGVPLVARDSAAESGTEVDTGADADTDAAASTNTADDLRRILERLALCDATSPADQPELENVYLTTLTRCRHPERPPTAEEIDTCEPYLNAEIRMINPEILVPIGDRALSVLGTDYTTTPADELVLPDAHATTIRGRGFELVPMEAPRDQSAAQTQTWIEHFVDLMASDYRQTKGRQKR</sequence>
<organism evidence="10 11">
    <name type="scientific">Natrialba aegyptia DSM 13077</name>
    <dbReference type="NCBI Taxonomy" id="1227491"/>
    <lineage>
        <taxon>Archaea</taxon>
        <taxon>Methanobacteriati</taxon>
        <taxon>Methanobacteriota</taxon>
        <taxon>Stenosarchaea group</taxon>
        <taxon>Halobacteria</taxon>
        <taxon>Halobacteriales</taxon>
        <taxon>Natrialbaceae</taxon>
        <taxon>Natrialba</taxon>
    </lineage>
</organism>
<name>M0BHY5_9EURY</name>
<dbReference type="GO" id="GO:0097506">
    <property type="term" value="F:deaminated base DNA N-glycosylase activity"/>
    <property type="evidence" value="ECO:0007669"/>
    <property type="project" value="UniProtKB-ARBA"/>
</dbReference>
<evidence type="ECO:0000256" key="7">
    <source>
        <dbReference type="ARBA" id="ARBA00023204"/>
    </source>
</evidence>
<evidence type="ECO:0000256" key="4">
    <source>
        <dbReference type="ARBA" id="ARBA00022801"/>
    </source>
</evidence>
<dbReference type="InterPro" id="IPR051536">
    <property type="entry name" value="UDG_Type-4/5"/>
</dbReference>
<dbReference type="SMART" id="SM00986">
    <property type="entry name" value="UDG"/>
    <property type="match status" value="1"/>
</dbReference>
<comment type="caution">
    <text evidence="10">The sequence shown here is derived from an EMBL/GenBank/DDBJ whole genome shotgun (WGS) entry which is preliminary data.</text>
</comment>
<evidence type="ECO:0000256" key="3">
    <source>
        <dbReference type="ARBA" id="ARBA00022763"/>
    </source>
</evidence>
<gene>
    <name evidence="10" type="ORF">C480_01987</name>
</gene>
<dbReference type="SUPFAM" id="SSF52141">
    <property type="entry name" value="Uracil-DNA glycosylase-like"/>
    <property type="match status" value="1"/>
</dbReference>
<dbReference type="Proteomes" id="UP000011591">
    <property type="component" value="Unassembled WGS sequence"/>
</dbReference>
<evidence type="ECO:0000259" key="9">
    <source>
        <dbReference type="SMART" id="SM00986"/>
    </source>
</evidence>
<dbReference type="Pfam" id="PF03167">
    <property type="entry name" value="UDG"/>
    <property type="match status" value="1"/>
</dbReference>
<dbReference type="PATRIC" id="fig|1227491.4.peg.409"/>
<keyword evidence="4" id="KW-0378">Hydrolase</keyword>
<dbReference type="CDD" id="cd10030">
    <property type="entry name" value="UDG-F4_TTUDGA_SPO1dp_like"/>
    <property type="match status" value="1"/>
</dbReference>
<evidence type="ECO:0000313" key="10">
    <source>
        <dbReference type="EMBL" id="ELZ10062.1"/>
    </source>
</evidence>
<dbReference type="SMART" id="SM00987">
    <property type="entry name" value="UreE_C"/>
    <property type="match status" value="1"/>
</dbReference>
<dbReference type="PANTHER" id="PTHR33693">
    <property type="entry name" value="TYPE-5 URACIL-DNA GLYCOSYLASE"/>
    <property type="match status" value="1"/>
</dbReference>
<evidence type="ECO:0000313" key="11">
    <source>
        <dbReference type="Proteomes" id="UP000011591"/>
    </source>
</evidence>
<evidence type="ECO:0000256" key="5">
    <source>
        <dbReference type="ARBA" id="ARBA00023004"/>
    </source>
</evidence>
<dbReference type="PANTHER" id="PTHR33693:SF1">
    <property type="entry name" value="TYPE-4 URACIL-DNA GLYCOSYLASE"/>
    <property type="match status" value="1"/>
</dbReference>
<evidence type="ECO:0000256" key="1">
    <source>
        <dbReference type="ARBA" id="ARBA00022485"/>
    </source>
</evidence>
<keyword evidence="7" id="KW-0234">DNA repair</keyword>
<dbReference type="InterPro" id="IPR036895">
    <property type="entry name" value="Uracil-DNA_glycosylase-like_sf"/>
</dbReference>